<feature type="compositionally biased region" description="Basic and acidic residues" evidence="1">
    <location>
        <begin position="1770"/>
        <end position="1782"/>
    </location>
</feature>
<feature type="region of interest" description="Disordered" evidence="1">
    <location>
        <begin position="1222"/>
        <end position="1242"/>
    </location>
</feature>
<feature type="compositionally biased region" description="Low complexity" evidence="1">
    <location>
        <begin position="690"/>
        <end position="699"/>
    </location>
</feature>
<feature type="compositionally biased region" description="Basic and acidic residues" evidence="1">
    <location>
        <begin position="1702"/>
        <end position="1712"/>
    </location>
</feature>
<evidence type="ECO:0000313" key="5">
    <source>
        <dbReference type="Proteomes" id="UP001388673"/>
    </source>
</evidence>
<feature type="domain" description="SEC7" evidence="3">
    <location>
        <begin position="943"/>
        <end position="1113"/>
    </location>
</feature>
<feature type="region of interest" description="Disordered" evidence="1">
    <location>
        <begin position="1664"/>
        <end position="1930"/>
    </location>
</feature>
<dbReference type="InterPro" id="IPR023394">
    <property type="entry name" value="Sec7_C_sf"/>
</dbReference>
<feature type="compositionally biased region" description="Polar residues" evidence="1">
    <location>
        <begin position="513"/>
        <end position="527"/>
    </location>
</feature>
<dbReference type="PANTHER" id="PTHR10663">
    <property type="entry name" value="GUANYL-NUCLEOTIDE EXCHANGE FACTOR"/>
    <property type="match status" value="1"/>
</dbReference>
<feature type="compositionally biased region" description="Low complexity" evidence="1">
    <location>
        <begin position="937"/>
        <end position="957"/>
    </location>
</feature>
<dbReference type="SMART" id="SM00233">
    <property type="entry name" value="PH"/>
    <property type="match status" value="1"/>
</dbReference>
<dbReference type="EMBL" id="JBCAWK010000008">
    <property type="protein sequence ID" value="KAK8850524.1"/>
    <property type="molecule type" value="Genomic_DNA"/>
</dbReference>
<feature type="compositionally biased region" description="Basic and acidic residues" evidence="1">
    <location>
        <begin position="53"/>
        <end position="66"/>
    </location>
</feature>
<feature type="compositionally biased region" description="Basic and acidic residues" evidence="1">
    <location>
        <begin position="962"/>
        <end position="971"/>
    </location>
</feature>
<dbReference type="GO" id="GO:0005085">
    <property type="term" value="F:guanyl-nucleotide exchange factor activity"/>
    <property type="evidence" value="ECO:0007669"/>
    <property type="project" value="InterPro"/>
</dbReference>
<dbReference type="GO" id="GO:0032012">
    <property type="term" value="P:regulation of ARF protein signal transduction"/>
    <property type="evidence" value="ECO:0007669"/>
    <property type="project" value="InterPro"/>
</dbReference>
<dbReference type="KEGG" id="kne:92181700"/>
<feature type="region of interest" description="Disordered" evidence="1">
    <location>
        <begin position="1417"/>
        <end position="1479"/>
    </location>
</feature>
<dbReference type="Pfam" id="PF00169">
    <property type="entry name" value="PH"/>
    <property type="match status" value="1"/>
</dbReference>
<dbReference type="SUPFAM" id="SSF50729">
    <property type="entry name" value="PH domain-like"/>
    <property type="match status" value="1"/>
</dbReference>
<feature type="compositionally biased region" description="Basic and acidic residues" evidence="1">
    <location>
        <begin position="1790"/>
        <end position="1799"/>
    </location>
</feature>
<comment type="caution">
    <text evidence="4">The sequence shown here is derived from an EMBL/GenBank/DDBJ whole genome shotgun (WGS) entry which is preliminary data.</text>
</comment>
<feature type="compositionally biased region" description="Basic and acidic residues" evidence="1">
    <location>
        <begin position="145"/>
        <end position="166"/>
    </location>
</feature>
<feature type="compositionally biased region" description="Basic and acidic residues" evidence="1">
    <location>
        <begin position="539"/>
        <end position="548"/>
    </location>
</feature>
<reference evidence="4 5" key="1">
    <citation type="journal article" date="2024" name="bioRxiv">
        <title>Comparative genomics of Cryptococcus and Kwoniella reveals pathogenesis evolution and contrasting karyotype dynamics via intercentromeric recombination or chromosome fusion.</title>
        <authorList>
            <person name="Coelho M.A."/>
            <person name="David-Palma M."/>
            <person name="Shea T."/>
            <person name="Bowers K."/>
            <person name="McGinley-Smith S."/>
            <person name="Mohammad A.W."/>
            <person name="Gnirke A."/>
            <person name="Yurkov A.M."/>
            <person name="Nowrousian M."/>
            <person name="Sun S."/>
            <person name="Cuomo C.A."/>
            <person name="Heitman J."/>
        </authorList>
    </citation>
    <scope>NUCLEOTIDE SEQUENCE [LARGE SCALE GENOMIC DNA]</scope>
    <source>
        <strain evidence="4 5">CBS 13917</strain>
    </source>
</reference>
<accession>A0AAW0YX05</accession>
<feature type="compositionally biased region" description="Low complexity" evidence="1">
    <location>
        <begin position="1"/>
        <end position="21"/>
    </location>
</feature>
<evidence type="ECO:0000259" key="3">
    <source>
        <dbReference type="PROSITE" id="PS50190"/>
    </source>
</evidence>
<feature type="region of interest" description="Disordered" evidence="1">
    <location>
        <begin position="887"/>
        <end position="971"/>
    </location>
</feature>
<feature type="compositionally biased region" description="Low complexity" evidence="1">
    <location>
        <begin position="331"/>
        <end position="342"/>
    </location>
</feature>
<feature type="compositionally biased region" description="Basic and acidic residues" evidence="1">
    <location>
        <begin position="1448"/>
        <end position="1479"/>
    </location>
</feature>
<feature type="compositionally biased region" description="Polar residues" evidence="1">
    <location>
        <begin position="808"/>
        <end position="830"/>
    </location>
</feature>
<dbReference type="RefSeq" id="XP_066801955.1">
    <property type="nucleotide sequence ID" value="XM_066947541.1"/>
</dbReference>
<feature type="compositionally biased region" description="Low complexity" evidence="1">
    <location>
        <begin position="211"/>
        <end position="224"/>
    </location>
</feature>
<gene>
    <name evidence="4" type="ORF">IAR55_004442</name>
</gene>
<organism evidence="4 5">
    <name type="scientific">Kwoniella newhampshirensis</name>
    <dbReference type="NCBI Taxonomy" id="1651941"/>
    <lineage>
        <taxon>Eukaryota</taxon>
        <taxon>Fungi</taxon>
        <taxon>Dikarya</taxon>
        <taxon>Basidiomycota</taxon>
        <taxon>Agaricomycotina</taxon>
        <taxon>Tremellomycetes</taxon>
        <taxon>Tremellales</taxon>
        <taxon>Cryptococcaceae</taxon>
        <taxon>Kwoniella</taxon>
    </lineage>
</organism>
<feature type="compositionally biased region" description="Basic and acidic residues" evidence="1">
    <location>
        <begin position="386"/>
        <end position="398"/>
    </location>
</feature>
<dbReference type="PROSITE" id="PS50003">
    <property type="entry name" value="PH_DOMAIN"/>
    <property type="match status" value="1"/>
</dbReference>
<feature type="compositionally biased region" description="Low complexity" evidence="1">
    <location>
        <begin position="739"/>
        <end position="756"/>
    </location>
</feature>
<feature type="region of interest" description="Disordered" evidence="1">
    <location>
        <begin position="583"/>
        <end position="832"/>
    </location>
</feature>
<dbReference type="InterPro" id="IPR035999">
    <property type="entry name" value="Sec7_dom_sf"/>
</dbReference>
<dbReference type="Pfam" id="PF01369">
    <property type="entry name" value="Sec7"/>
    <property type="match status" value="1"/>
</dbReference>
<dbReference type="InterPro" id="IPR001849">
    <property type="entry name" value="PH_domain"/>
</dbReference>
<proteinExistence type="predicted"/>
<evidence type="ECO:0000313" key="4">
    <source>
        <dbReference type="EMBL" id="KAK8850524.1"/>
    </source>
</evidence>
<sequence length="1930" mass="208475">MENAEAGPSRPRPVVVVAAGPLPTPLAPATPTSKKEKRRSWFGLSSPSVTTPKKADRENERERKTSVVDISEELELPPVLKSERTSAAVSRSGGEASTDESRERGEEVLTIDGTPDPDRTIKKKKKRWSHDADNDFEVLRMEELDGKGKIAEGERLASRSVFDRTAMDQQGDGQRMPHAPSLRTRTFSRTASDRDTFRPDPPIPPPPPDFTPHSPTSTSSAPHHITIKPRTSSMTSNLSPTSAAFSEKSQPPIPVDVDRPLPPLPSFNSFGIPTPPHEIVVTPSSPAKLTKSKTPKRFPNSERRSRSATGRPRDSSPAKRSRSTAPASKIGLGLPSALLPSSRTQSAEDLAPPPVPSKPQSVSSPLPSRSGSPIPKIAFVEPEQPATDRSKDSDTEKRSRVKRARSLSGIFGKTPPLVQADKLPTPDSVDSQDVESLGKSQGVLEWLGVKRTIKRRQSEAKLKEQGFESVPTLDQLPDVEQGRSRESLISVHAIEAGNLSDTLQTPRRPDLRSGSSTVTIVPQNSTPGRLASLFNRRTSAKDPEEGPEHPPTISAAPRPIPNAGLRGLTASSETSFILPAVDPLSPIAPDNGHWVSSPGTEGEETLFSPGGSSHWGPGVRPWMDATDGHNSSRSSTSSPLGPLPEQELSAPVHKEPLKSPAIAREGRLRSWSDAPLPPHRALGNATGPQSSGRRPSSPGIQAGSQSLQPSPQTPGRPGLGSRSNSGNSAIIGRMRSVFSKTTSRSRSNSLLRQASSDADEFGNITSQRMRPSTSSSSIASSVLARGRSPGDDRPPNSIALGLEERSPRTSFTPSMSSLASRGSARNSVVPDQTLEIAQKAARKSRARASTMSLAPTAHHFTPPSPGLFPNLATPPRRRPGTITRLSNGLFGSGPSSPRSASLFPLPPRSSGSISSVTTTGNGMSGHNWEESSTGAFSPGTSPRPSSGSISAAMTSSAVKQAARREGDEKPSRWLERVVNTVGRHEIANVLAASGDEFHTEALETYLATFDFTHNALDVALRRLLMHMSLPKETQQIDRVIEAFSKRYEYCEPGLFGGKDNTYVLAFSMMILHTDAFNKHNKNKMTKADYVRNTRMNGVPPLVLEAFFDNITFTPFVFIEDDSDLKRSSGYETASSSLFGPSTPTFSGPLNAPNPSLSKSSKVDVYHMIVRGLLGTLRVDVERLVPADNPFSCLGTRPFLDCDGLSRAFASAHSLLIPSPTLQSQKKMTGKMAPATKRGGSEGTAEAEMILRVTKVGLLSRKDDGGESSKKPNRKWKSWSVILTGSQLLFFKDPTWALTLLEQAQVRMDEKESQDGSGQHMLLPKMTSFKPDEVFPVKDCIAVYDSTFNSHPNTFRFVMPQNRQYLMQAPDESEMNEWITSINYASAFKTAGLKMRAGTMRKDQVILAGAAAAASHRREMRGSVEGQMRSESSARNVAGGKRAVFGESGSERKSSETENGGKKKTAEVKGVDVDGANERVNEGEQLEEVFGVVKAELAAGRGIPATKNVNVSMKATATPRLSEDGLVRESQNLNTPSAQASRVGAIYAHLNSLRKKSAPLETAIAHTLLVVRNLALLTPFQKATRDRISTALPPIAHRIQSDRLWLSKFRLWIKVLEHEAEREDREWKIMRHVALQAAARSMREDGVEGVVKDVVRDEEGGPRAVPVLALPIAEGDRDEASDGGGGGDKLGTSPGELPVIFRRSNDEPLRSDTGRPSVSQGMSGTSTSTPDFSRQSSTDFLSVVSEPGLLRNGSEDARRMSDTEYLSEPEIGSRRGSTDERGQGDGSGSDRSAEEGRSAEGEYNADGTPMIMMFPMESPMDIGVEREAILGNPINGPANEEFDPNTVEETSTAETSHEEVEDDDVEDGKQGVTHAEDREEKQEEQAEDWQSTKAAKRVSLVRPGEMSDWEKMSMRKISGASASAGASGRGK</sequence>
<evidence type="ECO:0008006" key="6">
    <source>
        <dbReference type="Google" id="ProtNLM"/>
    </source>
</evidence>
<feature type="region of interest" description="Disordered" evidence="1">
    <location>
        <begin position="145"/>
        <end position="436"/>
    </location>
</feature>
<dbReference type="PROSITE" id="PS50190">
    <property type="entry name" value="SEC7"/>
    <property type="match status" value="1"/>
</dbReference>
<feature type="compositionally biased region" description="Basic and acidic residues" evidence="1">
    <location>
        <begin position="299"/>
        <end position="317"/>
    </location>
</feature>
<feature type="compositionally biased region" description="Polar residues" evidence="1">
    <location>
        <begin position="229"/>
        <end position="249"/>
    </location>
</feature>
<evidence type="ECO:0000259" key="2">
    <source>
        <dbReference type="PROSITE" id="PS50003"/>
    </source>
</evidence>
<feature type="compositionally biased region" description="Low complexity" evidence="1">
    <location>
        <begin position="909"/>
        <end position="921"/>
    </location>
</feature>
<feature type="compositionally biased region" description="Basic and acidic residues" evidence="1">
    <location>
        <begin position="1873"/>
        <end position="1883"/>
    </location>
</feature>
<feature type="region of interest" description="Disordered" evidence="1">
    <location>
        <begin position="499"/>
        <end position="567"/>
    </location>
</feature>
<dbReference type="InterPro" id="IPR011993">
    <property type="entry name" value="PH-like_dom_sf"/>
</dbReference>
<dbReference type="InterPro" id="IPR000904">
    <property type="entry name" value="Sec7_dom"/>
</dbReference>
<name>A0AAW0YX05_9TREE</name>
<feature type="compositionally biased region" description="Low complexity" evidence="1">
    <location>
        <begin position="1917"/>
        <end position="1930"/>
    </location>
</feature>
<feature type="compositionally biased region" description="Low complexity" evidence="1">
    <location>
        <begin position="772"/>
        <end position="781"/>
    </location>
</feature>
<evidence type="ECO:0000256" key="1">
    <source>
        <dbReference type="SAM" id="MobiDB-lite"/>
    </source>
</evidence>
<dbReference type="SMART" id="SM00222">
    <property type="entry name" value="Sec7"/>
    <property type="match status" value="1"/>
</dbReference>
<feature type="region of interest" description="Disordered" evidence="1">
    <location>
        <begin position="1"/>
        <end position="130"/>
    </location>
</feature>
<protein>
    <recommendedName>
        <fullName evidence="6">ARF guanyl-nucleotide exchange factor</fullName>
    </recommendedName>
</protein>
<dbReference type="Proteomes" id="UP001388673">
    <property type="component" value="Unassembled WGS sequence"/>
</dbReference>
<dbReference type="Gene3D" id="1.10.1000.11">
    <property type="entry name" value="Arf Nucleotide-binding Site Opener,domain 2"/>
    <property type="match status" value="1"/>
</dbReference>
<feature type="domain" description="PH" evidence="2">
    <location>
        <begin position="1251"/>
        <end position="1386"/>
    </location>
</feature>
<feature type="compositionally biased region" description="Polar residues" evidence="1">
    <location>
        <begin position="1713"/>
        <end position="1739"/>
    </location>
</feature>
<dbReference type="PANTHER" id="PTHR10663:SF405">
    <property type="entry name" value="ARF GUANINE NUCLEOTIDE EXCHANGE FACTOR SYT1"/>
    <property type="match status" value="1"/>
</dbReference>
<feature type="compositionally biased region" description="Pro residues" evidence="1">
    <location>
        <begin position="199"/>
        <end position="210"/>
    </location>
</feature>
<keyword evidence="5" id="KW-1185">Reference proteome</keyword>
<feature type="compositionally biased region" description="Low complexity" evidence="1">
    <location>
        <begin position="358"/>
        <end position="375"/>
    </location>
</feature>
<dbReference type="GeneID" id="92181700"/>
<dbReference type="Gene3D" id="2.30.29.30">
    <property type="entry name" value="Pleckstrin-homology domain (PH domain)/Phosphotyrosine-binding domain (PTB)"/>
    <property type="match status" value="1"/>
</dbReference>
<dbReference type="SUPFAM" id="SSF48425">
    <property type="entry name" value="Sec7 domain"/>
    <property type="match status" value="1"/>
</dbReference>
<feature type="compositionally biased region" description="Basic and acidic residues" evidence="1">
    <location>
        <begin position="1752"/>
        <end position="1761"/>
    </location>
</feature>